<dbReference type="AlphaFoldDB" id="D2R606"/>
<dbReference type="OrthoDB" id="268392at2"/>
<evidence type="ECO:0000313" key="2">
    <source>
        <dbReference type="EMBL" id="ADB19091.1"/>
    </source>
</evidence>
<accession>D2R606</accession>
<evidence type="ECO:0000313" key="3">
    <source>
        <dbReference type="Proteomes" id="UP000001887"/>
    </source>
</evidence>
<dbReference type="HOGENOM" id="CLU_1026197_0_0_0"/>
<proteinExistence type="predicted"/>
<sequence>MLAELHRKGGCLCQPAREGALHCPLIIRPTSEDVITDHLVQVMRTINPRWWLPDFLNSALGAPAVHPQQFRNLRIEPWVNKPTFPRDLLHWDEGSTQVDIVITWENPATTVYVEMKYWSELSARTAENRGEHGFASDQLARNIRVGLLECGYFEVPQLFEFSKRDFLQLVISPGGNQKLVQKYRDPSEVRQAIPYSHLIKKLPKLPFVGELNYFDLMNLFQLHRRMFSRAERVVADQFVKYLAMKSTQNPRRKNLGKSSFEQLPLVEDSPG</sequence>
<reference evidence="2 3" key="1">
    <citation type="journal article" date="2009" name="Stand. Genomic Sci.">
        <title>Complete genome sequence of Pirellula staleyi type strain (ATCC 27377).</title>
        <authorList>
            <person name="Clum A."/>
            <person name="Tindall B.J."/>
            <person name="Sikorski J."/>
            <person name="Ivanova N."/>
            <person name="Mavrommatis K."/>
            <person name="Lucas S."/>
            <person name="Glavina del Rio T."/>
            <person name="Nolan M."/>
            <person name="Chen F."/>
            <person name="Tice H."/>
            <person name="Pitluck S."/>
            <person name="Cheng J.F."/>
            <person name="Chertkov O."/>
            <person name="Brettin T."/>
            <person name="Han C."/>
            <person name="Detter J.C."/>
            <person name="Kuske C."/>
            <person name="Bruce D."/>
            <person name="Goodwin L."/>
            <person name="Ovchinikova G."/>
            <person name="Pati A."/>
            <person name="Mikhailova N."/>
            <person name="Chen A."/>
            <person name="Palaniappan K."/>
            <person name="Land M."/>
            <person name="Hauser L."/>
            <person name="Chang Y.J."/>
            <person name="Jeffries C.D."/>
            <person name="Chain P."/>
            <person name="Rohde M."/>
            <person name="Goker M."/>
            <person name="Bristow J."/>
            <person name="Eisen J.A."/>
            <person name="Markowitz V."/>
            <person name="Hugenholtz P."/>
            <person name="Kyrpides N.C."/>
            <person name="Klenk H.P."/>
            <person name="Lapidus A."/>
        </authorList>
    </citation>
    <scope>NUCLEOTIDE SEQUENCE [LARGE SCALE GENOMIC DNA]</scope>
    <source>
        <strain evidence="3">ATCC 27377 / DSM 6068 / ICPB 4128</strain>
    </source>
</reference>
<dbReference type="KEGG" id="psl:Psta_4447"/>
<dbReference type="EMBL" id="CP001848">
    <property type="protein sequence ID" value="ADB19091.1"/>
    <property type="molecule type" value="Genomic_DNA"/>
</dbReference>
<evidence type="ECO:0000256" key="1">
    <source>
        <dbReference type="SAM" id="MobiDB-lite"/>
    </source>
</evidence>
<gene>
    <name evidence="2" type="ordered locus">Psta_4447</name>
</gene>
<dbReference type="Proteomes" id="UP000001887">
    <property type="component" value="Chromosome"/>
</dbReference>
<name>D2R606_PIRSD</name>
<feature type="region of interest" description="Disordered" evidence="1">
    <location>
        <begin position="250"/>
        <end position="271"/>
    </location>
</feature>
<keyword evidence="3" id="KW-1185">Reference proteome</keyword>
<protein>
    <submittedName>
        <fullName evidence="2">Uncharacterized protein</fullName>
    </submittedName>
</protein>
<organism evidence="2 3">
    <name type="scientific">Pirellula staleyi (strain ATCC 27377 / DSM 6068 / ICPB 4128)</name>
    <name type="common">Pirella staleyi</name>
    <dbReference type="NCBI Taxonomy" id="530564"/>
    <lineage>
        <taxon>Bacteria</taxon>
        <taxon>Pseudomonadati</taxon>
        <taxon>Planctomycetota</taxon>
        <taxon>Planctomycetia</taxon>
        <taxon>Pirellulales</taxon>
        <taxon>Pirellulaceae</taxon>
        <taxon>Pirellula</taxon>
    </lineage>
</organism>